<reference evidence="3 4" key="1">
    <citation type="submission" date="2021-09" db="EMBL/GenBank/DDBJ databases">
        <title>The complete genome sequence of a new microorganism.</title>
        <authorList>
            <person name="Zi Z."/>
        </authorList>
    </citation>
    <scope>NUCLEOTIDE SEQUENCE [LARGE SCALE GENOMIC DNA]</scope>
    <source>
        <strain evidence="3 4">WGZ8</strain>
    </source>
</reference>
<sequence length="214" mass="22642">MKGLKVFGCASALVLLVAATGASAEEGEAVKSLLGTIGIIPKEKPPIQYNERPPLVLPPKMELRAPTPGGGAEARNANWPKDPDVIAARKAAAEARTPYTSTELYKNSEGKRLSVEEMRAGRDPSNYVSGNALPPPTGRQADKSLLSPEEMRSFSTKDSDVKLSGDGLERRYLSDPPGGLLKAAGGAPLKASADPVPMGDPDSPLAFIRQQQQR</sequence>
<evidence type="ECO:0000256" key="2">
    <source>
        <dbReference type="SAM" id="SignalP"/>
    </source>
</evidence>
<evidence type="ECO:0000313" key="4">
    <source>
        <dbReference type="Proteomes" id="UP000704176"/>
    </source>
</evidence>
<keyword evidence="2" id="KW-0732">Signal</keyword>
<evidence type="ECO:0000313" key="3">
    <source>
        <dbReference type="EMBL" id="MBZ6076101.1"/>
    </source>
</evidence>
<feature type="compositionally biased region" description="Basic and acidic residues" evidence="1">
    <location>
        <begin position="149"/>
        <end position="173"/>
    </location>
</feature>
<comment type="caution">
    <text evidence="3">The sequence shown here is derived from an EMBL/GenBank/DDBJ whole genome shotgun (WGS) entry which is preliminary data.</text>
</comment>
<feature type="compositionally biased region" description="Low complexity" evidence="1">
    <location>
        <begin position="176"/>
        <end position="191"/>
    </location>
</feature>
<feature type="chain" id="PRO_5047331142" description="DUF3035 domain-containing protein" evidence="2">
    <location>
        <begin position="25"/>
        <end position="214"/>
    </location>
</feature>
<keyword evidence="4" id="KW-1185">Reference proteome</keyword>
<accession>A0ABS7VKN8</accession>
<dbReference type="Proteomes" id="UP000704176">
    <property type="component" value="Unassembled WGS sequence"/>
</dbReference>
<feature type="signal peptide" evidence="2">
    <location>
        <begin position="1"/>
        <end position="24"/>
    </location>
</feature>
<gene>
    <name evidence="3" type="ORF">K9B37_07330</name>
</gene>
<protein>
    <recommendedName>
        <fullName evidence="5">DUF3035 domain-containing protein</fullName>
    </recommendedName>
</protein>
<feature type="region of interest" description="Disordered" evidence="1">
    <location>
        <begin position="118"/>
        <end position="214"/>
    </location>
</feature>
<feature type="region of interest" description="Disordered" evidence="1">
    <location>
        <begin position="43"/>
        <end position="81"/>
    </location>
</feature>
<evidence type="ECO:0000256" key="1">
    <source>
        <dbReference type="SAM" id="MobiDB-lite"/>
    </source>
</evidence>
<organism evidence="3 4">
    <name type="scientific">Microvirga puerhi</name>
    <dbReference type="NCBI Taxonomy" id="2876078"/>
    <lineage>
        <taxon>Bacteria</taxon>
        <taxon>Pseudomonadati</taxon>
        <taxon>Pseudomonadota</taxon>
        <taxon>Alphaproteobacteria</taxon>
        <taxon>Hyphomicrobiales</taxon>
        <taxon>Methylobacteriaceae</taxon>
        <taxon>Microvirga</taxon>
    </lineage>
</organism>
<proteinExistence type="predicted"/>
<name>A0ABS7VKN8_9HYPH</name>
<dbReference type="RefSeq" id="WP_224312411.1">
    <property type="nucleotide sequence ID" value="NZ_JAIRBM010000004.1"/>
</dbReference>
<dbReference type="EMBL" id="JAIRBM010000004">
    <property type="protein sequence ID" value="MBZ6076101.1"/>
    <property type="molecule type" value="Genomic_DNA"/>
</dbReference>
<evidence type="ECO:0008006" key="5">
    <source>
        <dbReference type="Google" id="ProtNLM"/>
    </source>
</evidence>